<dbReference type="RefSeq" id="WP_163770507.1">
    <property type="nucleotide sequence ID" value="NZ_JAAGXA010000001.1"/>
</dbReference>
<keyword evidence="5 6" id="KW-0472">Membrane</keyword>
<accession>A0A6P0HEM6</accession>
<evidence type="ECO:0000259" key="8">
    <source>
        <dbReference type="Pfam" id="PF00892"/>
    </source>
</evidence>
<feature type="domain" description="EamA" evidence="8">
    <location>
        <begin position="162"/>
        <end position="295"/>
    </location>
</feature>
<comment type="subcellular location">
    <subcellularLocation>
        <location evidence="1">Membrane</location>
        <topology evidence="1">Multi-pass membrane protein</topology>
    </subcellularLocation>
</comment>
<keyword evidence="10" id="KW-1185">Reference proteome</keyword>
<evidence type="ECO:0000256" key="6">
    <source>
        <dbReference type="SAM" id="Phobius"/>
    </source>
</evidence>
<dbReference type="PANTHER" id="PTHR32322:SF2">
    <property type="entry name" value="EAMA DOMAIN-CONTAINING PROTEIN"/>
    <property type="match status" value="1"/>
</dbReference>
<keyword evidence="4 6" id="KW-1133">Transmembrane helix</keyword>
<feature type="transmembrane region" description="Helical" evidence="6">
    <location>
        <begin position="76"/>
        <end position="96"/>
    </location>
</feature>
<dbReference type="Proteomes" id="UP000468687">
    <property type="component" value="Unassembled WGS sequence"/>
</dbReference>
<evidence type="ECO:0000313" key="10">
    <source>
        <dbReference type="Proteomes" id="UP000468687"/>
    </source>
</evidence>
<dbReference type="PROSITE" id="PS51257">
    <property type="entry name" value="PROKAR_LIPOPROTEIN"/>
    <property type="match status" value="1"/>
</dbReference>
<dbReference type="GO" id="GO:0016020">
    <property type="term" value="C:membrane"/>
    <property type="evidence" value="ECO:0007669"/>
    <property type="project" value="UniProtKB-SubCell"/>
</dbReference>
<organism evidence="9 10">
    <name type="scientific">Nocardioides zeae</name>
    <dbReference type="NCBI Taxonomy" id="1457234"/>
    <lineage>
        <taxon>Bacteria</taxon>
        <taxon>Bacillati</taxon>
        <taxon>Actinomycetota</taxon>
        <taxon>Actinomycetes</taxon>
        <taxon>Propionibacteriales</taxon>
        <taxon>Nocardioidaceae</taxon>
        <taxon>Nocardioides</taxon>
    </lineage>
</organism>
<dbReference type="PANTHER" id="PTHR32322">
    <property type="entry name" value="INNER MEMBRANE TRANSPORTER"/>
    <property type="match status" value="1"/>
</dbReference>
<protein>
    <submittedName>
        <fullName evidence="9">EamA family transporter</fullName>
    </submittedName>
</protein>
<keyword evidence="3 6" id="KW-0812">Transmembrane</keyword>
<evidence type="ECO:0000256" key="4">
    <source>
        <dbReference type="ARBA" id="ARBA00022989"/>
    </source>
</evidence>
<keyword evidence="7" id="KW-0732">Signal</keyword>
<comment type="caution">
    <text evidence="9">The sequence shown here is derived from an EMBL/GenBank/DDBJ whole genome shotgun (WGS) entry which is preliminary data.</text>
</comment>
<dbReference type="Pfam" id="PF00892">
    <property type="entry name" value="EamA"/>
    <property type="match status" value="2"/>
</dbReference>
<dbReference type="InterPro" id="IPR037185">
    <property type="entry name" value="EmrE-like"/>
</dbReference>
<dbReference type="InterPro" id="IPR050638">
    <property type="entry name" value="AA-Vitamin_Transporters"/>
</dbReference>
<feature type="transmembrane region" description="Helical" evidence="6">
    <location>
        <begin position="253"/>
        <end position="272"/>
    </location>
</feature>
<feature type="transmembrane region" description="Helical" evidence="6">
    <location>
        <begin position="223"/>
        <end position="241"/>
    </location>
</feature>
<evidence type="ECO:0000256" key="2">
    <source>
        <dbReference type="ARBA" id="ARBA00007362"/>
    </source>
</evidence>
<feature type="transmembrane region" description="Helical" evidence="6">
    <location>
        <begin position="196"/>
        <end position="217"/>
    </location>
</feature>
<reference evidence="9 10" key="1">
    <citation type="journal article" date="2014" name="Int. J. Syst. Evol. Microbiol.">
        <title>Nocardioides zeae sp. nov., isolated from the stem of Zea mays.</title>
        <authorList>
            <person name="Glaeser S.P."/>
            <person name="McInroy J.A."/>
            <person name="Busse H.J."/>
            <person name="Kampfer P."/>
        </authorList>
    </citation>
    <scope>NUCLEOTIDE SEQUENCE [LARGE SCALE GENOMIC DNA]</scope>
    <source>
        <strain evidence="9 10">JCM 30728</strain>
    </source>
</reference>
<feature type="transmembrane region" description="Helical" evidence="6">
    <location>
        <begin position="163"/>
        <end position="184"/>
    </location>
</feature>
<dbReference type="Gene3D" id="1.10.3730.20">
    <property type="match status" value="1"/>
</dbReference>
<dbReference type="SUPFAM" id="SSF103481">
    <property type="entry name" value="Multidrug resistance efflux transporter EmrE"/>
    <property type="match status" value="2"/>
</dbReference>
<sequence length="310" mass="30545">MCRTPAVLAVLLAAACFATTGTAQEIADAGASATSVGAARIVVGGGILGLVALLAARSTSSTSPTGTTTASRLPTWLVVAVGAAGVVAYQPFFFAGTAQNGVAVGTVVALGSAPVATGALDAVVRRHVPSLRWCAATTVALVGVVLVSGLATSGAGAVDPAGVASSVAAGASYALYALAGKLLLDRGWSASASMGATFGTAAVASVPLLLMTSTGWLATPRGLLLVLWLGLVTTTVAYLLFGWGLRRLEPTTVATLTLAEPLGATLLGLLVLHERLTALASVGLVVLVVGLAVLSLPQGRGRRLDVAPAA</sequence>
<feature type="transmembrane region" description="Helical" evidence="6">
    <location>
        <begin position="102"/>
        <end position="124"/>
    </location>
</feature>
<gene>
    <name evidence="9" type="ORF">G3T38_02735</name>
</gene>
<comment type="similarity">
    <text evidence="2">Belongs to the EamA transporter family.</text>
</comment>
<feature type="chain" id="PRO_5027057238" evidence="7">
    <location>
        <begin position="24"/>
        <end position="310"/>
    </location>
</feature>
<evidence type="ECO:0000256" key="1">
    <source>
        <dbReference type="ARBA" id="ARBA00004141"/>
    </source>
</evidence>
<evidence type="ECO:0000256" key="3">
    <source>
        <dbReference type="ARBA" id="ARBA00022692"/>
    </source>
</evidence>
<feature type="transmembrane region" description="Helical" evidence="6">
    <location>
        <begin position="33"/>
        <end position="55"/>
    </location>
</feature>
<proteinExistence type="inferred from homology"/>
<name>A0A6P0HEM6_9ACTN</name>
<evidence type="ECO:0000256" key="7">
    <source>
        <dbReference type="SAM" id="SignalP"/>
    </source>
</evidence>
<evidence type="ECO:0000313" key="9">
    <source>
        <dbReference type="EMBL" id="NEN77189.1"/>
    </source>
</evidence>
<evidence type="ECO:0000256" key="5">
    <source>
        <dbReference type="ARBA" id="ARBA00023136"/>
    </source>
</evidence>
<dbReference type="AlphaFoldDB" id="A0A6P0HEM6"/>
<dbReference type="InterPro" id="IPR000620">
    <property type="entry name" value="EamA_dom"/>
</dbReference>
<feature type="signal peptide" evidence="7">
    <location>
        <begin position="1"/>
        <end position="23"/>
    </location>
</feature>
<dbReference type="EMBL" id="JAAGXA010000001">
    <property type="protein sequence ID" value="NEN77189.1"/>
    <property type="molecule type" value="Genomic_DNA"/>
</dbReference>
<feature type="transmembrane region" description="Helical" evidence="6">
    <location>
        <begin position="278"/>
        <end position="296"/>
    </location>
</feature>
<feature type="transmembrane region" description="Helical" evidence="6">
    <location>
        <begin position="131"/>
        <end position="151"/>
    </location>
</feature>
<feature type="domain" description="EamA" evidence="8">
    <location>
        <begin position="5"/>
        <end position="148"/>
    </location>
</feature>